<feature type="chain" id="PRO_5043359939" description="GH18 domain-containing protein" evidence="4">
    <location>
        <begin position="25"/>
        <end position="1528"/>
    </location>
</feature>
<dbReference type="GO" id="GO:0005615">
    <property type="term" value="C:extracellular space"/>
    <property type="evidence" value="ECO:0007669"/>
    <property type="project" value="TreeGrafter"/>
</dbReference>
<dbReference type="Gene3D" id="3.20.20.80">
    <property type="entry name" value="Glycosidases"/>
    <property type="match status" value="4"/>
</dbReference>
<dbReference type="InterPro" id="IPR001579">
    <property type="entry name" value="Glyco_hydro_18_chit_AS"/>
</dbReference>
<keyword evidence="7" id="KW-1185">Reference proteome</keyword>
<dbReference type="Pfam" id="PF00704">
    <property type="entry name" value="Glyco_hydro_18"/>
    <property type="match status" value="4"/>
</dbReference>
<evidence type="ECO:0000256" key="3">
    <source>
        <dbReference type="RuleBase" id="RU000489"/>
    </source>
</evidence>
<dbReference type="GO" id="GO:0008061">
    <property type="term" value="F:chitin binding"/>
    <property type="evidence" value="ECO:0007669"/>
    <property type="project" value="InterPro"/>
</dbReference>
<dbReference type="PROSITE" id="PS01095">
    <property type="entry name" value="GH18_1"/>
    <property type="match status" value="2"/>
</dbReference>
<keyword evidence="1 3" id="KW-0378">Hydrolase</keyword>
<dbReference type="PANTHER" id="PTHR46290:SF1">
    <property type="entry name" value="DI-N-ACETYLCHITOBIASE"/>
    <property type="match status" value="1"/>
</dbReference>
<evidence type="ECO:0000313" key="7">
    <source>
        <dbReference type="Proteomes" id="UP001497497"/>
    </source>
</evidence>
<comment type="caution">
    <text evidence="6">The sequence shown here is derived from an EMBL/GenBank/DDBJ whole genome shotgun (WGS) entry which is preliminary data.</text>
</comment>
<dbReference type="GO" id="GO:0004568">
    <property type="term" value="F:chitinase activity"/>
    <property type="evidence" value="ECO:0007669"/>
    <property type="project" value="UniProtKB-ARBA"/>
</dbReference>
<evidence type="ECO:0000313" key="6">
    <source>
        <dbReference type="EMBL" id="CAL1547380.1"/>
    </source>
</evidence>
<feature type="domain" description="GH18" evidence="5">
    <location>
        <begin position="48"/>
        <end position="405"/>
    </location>
</feature>
<evidence type="ECO:0000259" key="5">
    <source>
        <dbReference type="PROSITE" id="PS51910"/>
    </source>
</evidence>
<dbReference type="SMART" id="SM00636">
    <property type="entry name" value="Glyco_18"/>
    <property type="match status" value="3"/>
</dbReference>
<feature type="signal peptide" evidence="4">
    <location>
        <begin position="1"/>
        <end position="24"/>
    </location>
</feature>
<keyword evidence="2 3" id="KW-0326">Glycosidase</keyword>
<dbReference type="InterPro" id="IPR011583">
    <property type="entry name" value="Chitinase_II/V-like_cat"/>
</dbReference>
<evidence type="ECO:0000256" key="4">
    <source>
        <dbReference type="SAM" id="SignalP"/>
    </source>
</evidence>
<dbReference type="InterPro" id="IPR001223">
    <property type="entry name" value="Glyco_hydro18_cat"/>
</dbReference>
<proteinExistence type="predicted"/>
<evidence type="ECO:0000256" key="1">
    <source>
        <dbReference type="ARBA" id="ARBA00022801"/>
    </source>
</evidence>
<gene>
    <name evidence="6" type="ORF">GSLYS_00020705001</name>
</gene>
<keyword evidence="4" id="KW-0732">Signal</keyword>
<dbReference type="PANTHER" id="PTHR46290">
    <property type="entry name" value="DI-N-ACETYLCHITOBIASE"/>
    <property type="match status" value="1"/>
</dbReference>
<feature type="domain" description="GH18" evidence="5">
    <location>
        <begin position="414"/>
        <end position="750"/>
    </location>
</feature>
<dbReference type="Proteomes" id="UP001497497">
    <property type="component" value="Unassembled WGS sequence"/>
</dbReference>
<organism evidence="6 7">
    <name type="scientific">Lymnaea stagnalis</name>
    <name type="common">Great pond snail</name>
    <name type="synonym">Helix stagnalis</name>
    <dbReference type="NCBI Taxonomy" id="6523"/>
    <lineage>
        <taxon>Eukaryota</taxon>
        <taxon>Metazoa</taxon>
        <taxon>Spiralia</taxon>
        <taxon>Lophotrochozoa</taxon>
        <taxon>Mollusca</taxon>
        <taxon>Gastropoda</taxon>
        <taxon>Heterobranchia</taxon>
        <taxon>Euthyneura</taxon>
        <taxon>Panpulmonata</taxon>
        <taxon>Hygrophila</taxon>
        <taxon>Lymnaeoidea</taxon>
        <taxon>Lymnaeidae</taxon>
        <taxon>Lymnaea</taxon>
    </lineage>
</organism>
<dbReference type="SUPFAM" id="SSF51445">
    <property type="entry name" value="(Trans)glycosidases"/>
    <property type="match status" value="4"/>
</dbReference>
<feature type="domain" description="GH18" evidence="5">
    <location>
        <begin position="1181"/>
        <end position="1528"/>
    </location>
</feature>
<dbReference type="InterPro" id="IPR029070">
    <property type="entry name" value="Chitinase_insertion_sf"/>
</dbReference>
<protein>
    <recommendedName>
        <fullName evidence="5">GH18 domain-containing protein</fullName>
    </recommendedName>
</protein>
<accession>A0AAV2IMN0</accession>
<dbReference type="PROSITE" id="PS51910">
    <property type="entry name" value="GH18_2"/>
    <property type="match status" value="4"/>
</dbReference>
<sequence>MMLRRLCSSVILFIVIIAGSYVCAAPASTFSNLKKQLPRVASPGEATQVSLDYTSAKTECPCSNPKWCEPITDVPDKEVFVFSMRNDESHWLRFDWSKLTTVVMFGYLNQTLMCLAHSHNVKVVLLGDIDVATFTDAGKRQLWILNQLLLVKNNFLDGLNFDFEGEVAANDSFVRDAYTSLVKEASQYFKKELPHSQISVDVAWKPNVDIRYFDYQGLAAYADILFVMAYDEQSQILGECIAGPNSAFSSAAAGLDAYLNGFDKKISAKKLVLGVPWYGYIYQCINLVGDKCYIKEVPFRGVNCSDAAGTQFDYGFIFQLIETMPENYKWNASSLTPYITYTNPTSGLSYQVQFDDPQSLKLKYDLAAQRGLKGVGMWNIDSLDYSDTEIGEKIRRDMFGVLPSRPVSFQKPPMKSSEFVTCPCDNPAWCEPIKDTGRKEVYAFSVSSNISEWQLYDWSKITTVCLFGVINYNLTCLAHSHNARVVISGGFDDKTLMDPDLRKQWVADQLQFVKANFLDGINFDYEEEVSPKQKNISDAYTALVKETYIAFKAELPYSQISVDVIDDAFSKYRAYDYKGLAQYSDFLVIMVYDESGPGRVGPNSALPVASHAIDSYVKDSITANKLVLGVPWYGYFYECLVLIENYCLIKPGTGKQLSYSTIFYLLKTMPESYRWDSASSTPYLSYKDPTTKKSYQIHFDDPTSLTMKYNLATSKGIRGVGMWTIDFLDFSDSYNAWWMRQSMFGPLPSRNDTAVPQKSQTEVRHFKISTGDDAGNNYQGTVLNFKPQVDLSISSDQVKATKCPCSDPSLCQPITDTSRPEVFAFSIKNDENYWNKYDWSKITTICMFKYVNPQLMCLAHSHNVKAVVLGDVSVVTMITPALRQAWVAQQLQIVKENYLDGLNFDVEYNISPDRKDMRDAYTALVNETVTAFRSELPHTQISLDVQADAFTVSRSYDYPALAKLVDFLFIMAYDESGFDVVGPNSDVLDTITGIQHYFQEQIGADKLVLGLPWYGYIYTCARLTEDLCYLNMSSSPHAEQVDYNTIAGILETVPDKYRWNSTSESPYFSYTDVQKNISYQVQFDNSESLKIKYNLGQKLGLRGVGMWTVDFLDYTDSVRGEAMRAAMFGALPGKHDLPDITDEKLSVHQVVEIVEAMSLKISMYQEAKDEKDNAPASVEEHGHVNEITNFMSQSTCPCSDPKLCEPIKEMGRKEVYAFSITNDETHWNKFDWSKITTVCMFKYLNASLMCLAHSHNVRAVVLGEVQKETFTEPILRKSWIAQQLKIVKDNFLDGLNFDFEGRITQKEQEIAQAYTALVKETKEAFSADLPYSQISVDVPFAPYLQDRSYDYFGLAQAADFLFIMAYDERSAITGGKIAGPNSGYLATLHGLTSFIDDSKINAEKLVLGLPWYGKVYLCVELVDEKCFFDEKVGGKYIFYKEVFVLLETMPDKYRWNTTSLTPYFTYQDIETLSIYEVHFDNPTSLQLKSDMAQKYGLKGVGIWNIDYVDYSDTQTAEQMRTDMFGTLP</sequence>
<dbReference type="Gene3D" id="3.10.50.10">
    <property type="match status" value="4"/>
</dbReference>
<dbReference type="EMBL" id="CAXITT010000962">
    <property type="protein sequence ID" value="CAL1547380.1"/>
    <property type="molecule type" value="Genomic_DNA"/>
</dbReference>
<dbReference type="GO" id="GO:0006032">
    <property type="term" value="P:chitin catabolic process"/>
    <property type="evidence" value="ECO:0007669"/>
    <property type="project" value="UniProtKB-ARBA"/>
</dbReference>
<evidence type="ECO:0000256" key="2">
    <source>
        <dbReference type="ARBA" id="ARBA00023295"/>
    </source>
</evidence>
<name>A0AAV2IMN0_LYMST</name>
<feature type="domain" description="GH18" evidence="5">
    <location>
        <begin position="789"/>
        <end position="1134"/>
    </location>
</feature>
<reference evidence="6 7" key="1">
    <citation type="submission" date="2024-04" db="EMBL/GenBank/DDBJ databases">
        <authorList>
            <consortium name="Genoscope - CEA"/>
            <person name="William W."/>
        </authorList>
    </citation>
    <scope>NUCLEOTIDE SEQUENCE [LARGE SCALE GENOMIC DNA]</scope>
</reference>
<dbReference type="InterPro" id="IPR051887">
    <property type="entry name" value="GH18_Domain-Containing"/>
</dbReference>
<dbReference type="GO" id="GO:0009313">
    <property type="term" value="P:oligosaccharide catabolic process"/>
    <property type="evidence" value="ECO:0007669"/>
    <property type="project" value="TreeGrafter"/>
</dbReference>
<dbReference type="InterPro" id="IPR017853">
    <property type="entry name" value="GH"/>
</dbReference>